<keyword evidence="1" id="KW-0560">Oxidoreductase</keyword>
<dbReference type="PANTHER" id="PTHR11496:SF107">
    <property type="entry name" value="ALCOHOL DEHYDROGENASE, PUTATIVE (AFU_ORTHOLOGUE AFUA_1G06800)-RELATED"/>
    <property type="match status" value="1"/>
</dbReference>
<name>A0A6V8H1F3_TALPI</name>
<dbReference type="Gene3D" id="3.40.50.1970">
    <property type="match status" value="1"/>
</dbReference>
<evidence type="ECO:0000256" key="1">
    <source>
        <dbReference type="ARBA" id="ARBA00023002"/>
    </source>
</evidence>
<protein>
    <submittedName>
        <fullName evidence="3">Fe-containing alcohol dehydrogenase</fullName>
    </submittedName>
</protein>
<accession>A0A6V8H1F3</accession>
<dbReference type="AlphaFoldDB" id="A0A6V8H1F3"/>
<dbReference type="Gene3D" id="1.20.1090.10">
    <property type="entry name" value="Dehydroquinate synthase-like - alpha domain"/>
    <property type="match status" value="1"/>
</dbReference>
<dbReference type="Pfam" id="PF00465">
    <property type="entry name" value="Fe-ADH"/>
    <property type="match status" value="1"/>
</dbReference>
<dbReference type="InterPro" id="IPR039697">
    <property type="entry name" value="Alcohol_dehydrogenase_Fe"/>
</dbReference>
<comment type="caution">
    <text evidence="3">The sequence shown here is derived from an EMBL/GenBank/DDBJ whole genome shotgun (WGS) entry which is preliminary data.</text>
</comment>
<gene>
    <name evidence="3" type="ORF">TCE0_017r03220</name>
</gene>
<proteinExistence type="predicted"/>
<dbReference type="InterPro" id="IPR001670">
    <property type="entry name" value="ADH_Fe/GldA"/>
</dbReference>
<dbReference type="GO" id="GO:0004022">
    <property type="term" value="F:alcohol dehydrogenase (NAD+) activity"/>
    <property type="evidence" value="ECO:0007669"/>
    <property type="project" value="TreeGrafter"/>
</dbReference>
<dbReference type="PANTHER" id="PTHR11496">
    <property type="entry name" value="ALCOHOL DEHYDROGENASE"/>
    <property type="match status" value="1"/>
</dbReference>
<organism evidence="3 4">
    <name type="scientific">Talaromyces pinophilus</name>
    <name type="common">Penicillium pinophilum</name>
    <dbReference type="NCBI Taxonomy" id="128442"/>
    <lineage>
        <taxon>Eukaryota</taxon>
        <taxon>Fungi</taxon>
        <taxon>Dikarya</taxon>
        <taxon>Ascomycota</taxon>
        <taxon>Pezizomycotina</taxon>
        <taxon>Eurotiomycetes</taxon>
        <taxon>Eurotiomycetidae</taxon>
        <taxon>Eurotiales</taxon>
        <taxon>Trichocomaceae</taxon>
        <taxon>Talaromyces</taxon>
        <taxon>Talaromyces sect. Talaromyces</taxon>
    </lineage>
</organism>
<evidence type="ECO:0000313" key="4">
    <source>
        <dbReference type="Proteomes" id="UP000053095"/>
    </source>
</evidence>
<dbReference type="Proteomes" id="UP000053095">
    <property type="component" value="Unassembled WGS sequence"/>
</dbReference>
<sequence length="304" mass="33433">MQSNDHLLPNEVTRPMFPWRPAKGLVSYGCAFTELLHANLTRMRKERVFVVVSKSLAENTNELNRLKECLGTKLVGVKIGFPSHPPFEDVLKLSGDIQRADADAVVTLGGGSIIDAVKLVAFSIANGVHDFDSLEGLSKATAYTMETENDFANYTDCLDIKPAALTKISIPTTLSAGEYSPYAGAVDPRDGVKKLFVHQSLVCEVVILDPDLTKTVPEWVWMSSGVRSIDHCVELLSSLRQHETQTEESAKKGLVMVARGLLKLRLNPQDVESRLETQIGSNYAMDGISLQIILLFIDGLFRTT</sequence>
<evidence type="ECO:0000259" key="2">
    <source>
        <dbReference type="Pfam" id="PF00465"/>
    </source>
</evidence>
<dbReference type="GO" id="GO:0046872">
    <property type="term" value="F:metal ion binding"/>
    <property type="evidence" value="ECO:0007669"/>
    <property type="project" value="InterPro"/>
</dbReference>
<dbReference type="EMBL" id="DF933813">
    <property type="protein sequence ID" value="GAM35137.1"/>
    <property type="molecule type" value="Genomic_DNA"/>
</dbReference>
<evidence type="ECO:0000313" key="3">
    <source>
        <dbReference type="EMBL" id="GAM35137.1"/>
    </source>
</evidence>
<dbReference type="SUPFAM" id="SSF56796">
    <property type="entry name" value="Dehydroquinate synthase-like"/>
    <property type="match status" value="1"/>
</dbReference>
<feature type="domain" description="Alcohol dehydrogenase iron-type/glycerol dehydrogenase GldA" evidence="2">
    <location>
        <begin position="36"/>
        <end position="210"/>
    </location>
</feature>
<keyword evidence="4" id="KW-1185">Reference proteome</keyword>
<reference evidence="4" key="1">
    <citation type="journal article" date="2015" name="Genome Announc.">
        <title>Draft genome sequence of Talaromyces cellulolyticus strain Y-94, a source of lignocellulosic biomass-degrading enzymes.</title>
        <authorList>
            <person name="Fujii T."/>
            <person name="Koike H."/>
            <person name="Sawayama S."/>
            <person name="Yano S."/>
            <person name="Inoue H."/>
        </authorList>
    </citation>
    <scope>NUCLEOTIDE SEQUENCE [LARGE SCALE GENOMIC DNA]</scope>
    <source>
        <strain evidence="4">Y-94</strain>
    </source>
</reference>
<dbReference type="GO" id="GO:0005739">
    <property type="term" value="C:mitochondrion"/>
    <property type="evidence" value="ECO:0007669"/>
    <property type="project" value="TreeGrafter"/>
</dbReference>